<dbReference type="AlphaFoldDB" id="A0A917RKR7"/>
<feature type="region of interest" description="Disordered" evidence="1">
    <location>
        <begin position="1"/>
        <end position="23"/>
    </location>
</feature>
<keyword evidence="3" id="KW-1185">Reference proteome</keyword>
<gene>
    <name evidence="2" type="ORF">GCM10011588_27480</name>
</gene>
<feature type="compositionally biased region" description="Polar residues" evidence="1">
    <location>
        <begin position="1"/>
        <end position="11"/>
    </location>
</feature>
<organism evidence="2 3">
    <name type="scientific">Nocardia jinanensis</name>
    <dbReference type="NCBI Taxonomy" id="382504"/>
    <lineage>
        <taxon>Bacteria</taxon>
        <taxon>Bacillati</taxon>
        <taxon>Actinomycetota</taxon>
        <taxon>Actinomycetes</taxon>
        <taxon>Mycobacteriales</taxon>
        <taxon>Nocardiaceae</taxon>
        <taxon>Nocardia</taxon>
    </lineage>
</organism>
<dbReference type="Proteomes" id="UP000638263">
    <property type="component" value="Unassembled WGS sequence"/>
</dbReference>
<proteinExistence type="predicted"/>
<evidence type="ECO:0000313" key="3">
    <source>
        <dbReference type="Proteomes" id="UP000638263"/>
    </source>
</evidence>
<comment type="caution">
    <text evidence="2">The sequence shown here is derived from an EMBL/GenBank/DDBJ whole genome shotgun (WGS) entry which is preliminary data.</text>
</comment>
<evidence type="ECO:0000256" key="1">
    <source>
        <dbReference type="SAM" id="MobiDB-lite"/>
    </source>
</evidence>
<reference evidence="2" key="2">
    <citation type="submission" date="2020-09" db="EMBL/GenBank/DDBJ databases">
        <authorList>
            <person name="Sun Q."/>
            <person name="Zhou Y."/>
        </authorList>
    </citation>
    <scope>NUCLEOTIDE SEQUENCE</scope>
    <source>
        <strain evidence="2">CGMCC 4.3508</strain>
    </source>
</reference>
<name>A0A917RKR7_9NOCA</name>
<dbReference type="EMBL" id="BMMH01000005">
    <property type="protein sequence ID" value="GGL11509.1"/>
    <property type="molecule type" value="Genomic_DNA"/>
</dbReference>
<dbReference type="RefSeq" id="WP_189094243.1">
    <property type="nucleotide sequence ID" value="NZ_BMMH01000005.1"/>
</dbReference>
<reference evidence="2" key="1">
    <citation type="journal article" date="2014" name="Int. J. Syst. Evol. Microbiol.">
        <title>Complete genome sequence of Corynebacterium casei LMG S-19264T (=DSM 44701T), isolated from a smear-ripened cheese.</title>
        <authorList>
            <consortium name="US DOE Joint Genome Institute (JGI-PGF)"/>
            <person name="Walter F."/>
            <person name="Albersmeier A."/>
            <person name="Kalinowski J."/>
            <person name="Ruckert C."/>
        </authorList>
    </citation>
    <scope>NUCLEOTIDE SEQUENCE</scope>
    <source>
        <strain evidence="2">CGMCC 4.3508</strain>
    </source>
</reference>
<sequence length="65" mass="6865">MRRIGTESNQALGAVAGGRYGREDGGAAVGLPVEVQRPYVQTLTVHDADNPEQSVMVRGIGEPET</sequence>
<protein>
    <submittedName>
        <fullName evidence="2">Uncharacterized protein</fullName>
    </submittedName>
</protein>
<accession>A0A917RKR7</accession>
<evidence type="ECO:0000313" key="2">
    <source>
        <dbReference type="EMBL" id="GGL11509.1"/>
    </source>
</evidence>